<feature type="region of interest" description="Disordered" evidence="5">
    <location>
        <begin position="163"/>
        <end position="185"/>
    </location>
</feature>
<keyword evidence="3" id="KW-0862">Zinc</keyword>
<feature type="domain" description="SBP-type" evidence="6">
    <location>
        <begin position="1"/>
        <end position="35"/>
    </location>
</feature>
<dbReference type="PANTHER" id="PTHR31251">
    <property type="entry name" value="SQUAMOSA PROMOTER-BINDING-LIKE PROTEIN 4"/>
    <property type="match status" value="1"/>
</dbReference>
<feature type="compositionally biased region" description="Low complexity" evidence="5">
    <location>
        <begin position="169"/>
        <end position="185"/>
    </location>
</feature>
<dbReference type="Pfam" id="PF03110">
    <property type="entry name" value="SBP"/>
    <property type="match status" value="1"/>
</dbReference>
<gene>
    <name evidence="7" type="primary">LG1</name>
    <name evidence="7" type="ORF">g.85122</name>
</gene>
<keyword evidence="2 4" id="KW-0863">Zinc-finger</keyword>
<evidence type="ECO:0000256" key="5">
    <source>
        <dbReference type="SAM" id="MobiDB-lite"/>
    </source>
</evidence>
<dbReference type="EMBL" id="GDJX01019400">
    <property type="protein sequence ID" value="JAT48536.1"/>
    <property type="molecule type" value="Transcribed_RNA"/>
</dbReference>
<feature type="compositionally biased region" description="Low complexity" evidence="5">
    <location>
        <begin position="43"/>
        <end position="69"/>
    </location>
</feature>
<feature type="non-terminal residue" evidence="7">
    <location>
        <position position="1"/>
    </location>
</feature>
<dbReference type="GO" id="GO:0005634">
    <property type="term" value="C:nucleus"/>
    <property type="evidence" value="ECO:0007669"/>
    <property type="project" value="InterPro"/>
</dbReference>
<accession>A0A1D1Y1L4</accession>
<evidence type="ECO:0000256" key="1">
    <source>
        <dbReference type="ARBA" id="ARBA00022723"/>
    </source>
</evidence>
<evidence type="ECO:0000259" key="6">
    <source>
        <dbReference type="PROSITE" id="PS51141"/>
    </source>
</evidence>
<sequence length="227" mass="24900">FCQQCSRFHLLSEFDEAKRSCRKRLAEHNRRRRKSHPPPPSAPAAGDSSTPQDSSTTSTEKSKQSSPTSVKNTVSSPPLISFPKIPVSLRAAATTDIITTNASTFPTTSRANISLEEPKDYQKRVTHLRNGPALSLGGAQGADKGGFGFQSHHYHQQMPWSVMSDENNRSQQQQQQRISSSSSSSSIFFQPQNYFCSSTNEASQSTAGGHQDNPLQLGQGMLEVDFI</sequence>
<feature type="region of interest" description="Disordered" evidence="5">
    <location>
        <begin position="132"/>
        <end position="151"/>
    </location>
</feature>
<protein>
    <submittedName>
        <fullName evidence="7">Protein LIGULELESS 1</fullName>
    </submittedName>
</protein>
<evidence type="ECO:0000256" key="2">
    <source>
        <dbReference type="ARBA" id="ARBA00022771"/>
    </source>
</evidence>
<dbReference type="AlphaFoldDB" id="A0A1D1Y1L4"/>
<dbReference type="InterPro" id="IPR044817">
    <property type="entry name" value="SBP-like"/>
</dbReference>
<dbReference type="PROSITE" id="PS51141">
    <property type="entry name" value="ZF_SBP"/>
    <property type="match status" value="1"/>
</dbReference>
<evidence type="ECO:0000313" key="7">
    <source>
        <dbReference type="EMBL" id="JAT48536.1"/>
    </source>
</evidence>
<keyword evidence="1" id="KW-0479">Metal-binding</keyword>
<dbReference type="GO" id="GO:0003677">
    <property type="term" value="F:DNA binding"/>
    <property type="evidence" value="ECO:0007669"/>
    <property type="project" value="InterPro"/>
</dbReference>
<feature type="region of interest" description="Disordered" evidence="5">
    <location>
        <begin position="25"/>
        <end position="81"/>
    </location>
</feature>
<dbReference type="InterPro" id="IPR036893">
    <property type="entry name" value="SBP_sf"/>
</dbReference>
<evidence type="ECO:0000256" key="3">
    <source>
        <dbReference type="ARBA" id="ARBA00022833"/>
    </source>
</evidence>
<dbReference type="SUPFAM" id="SSF103612">
    <property type="entry name" value="SBT domain"/>
    <property type="match status" value="1"/>
</dbReference>
<organism evidence="7">
    <name type="scientific">Anthurium amnicola</name>
    <dbReference type="NCBI Taxonomy" id="1678845"/>
    <lineage>
        <taxon>Eukaryota</taxon>
        <taxon>Viridiplantae</taxon>
        <taxon>Streptophyta</taxon>
        <taxon>Embryophyta</taxon>
        <taxon>Tracheophyta</taxon>
        <taxon>Spermatophyta</taxon>
        <taxon>Magnoliopsida</taxon>
        <taxon>Liliopsida</taxon>
        <taxon>Araceae</taxon>
        <taxon>Pothoideae</taxon>
        <taxon>Potheae</taxon>
        <taxon>Anthurium</taxon>
    </lineage>
</organism>
<dbReference type="InterPro" id="IPR004333">
    <property type="entry name" value="SBP_dom"/>
</dbReference>
<feature type="compositionally biased region" description="Gly residues" evidence="5">
    <location>
        <begin position="138"/>
        <end position="148"/>
    </location>
</feature>
<dbReference type="GO" id="GO:0008270">
    <property type="term" value="F:zinc ion binding"/>
    <property type="evidence" value="ECO:0007669"/>
    <property type="project" value="UniProtKB-KW"/>
</dbReference>
<dbReference type="PANTHER" id="PTHR31251:SF169">
    <property type="entry name" value="SQUAMOSA PROMOTER-BINDING-LIKE PROTEIN 8"/>
    <property type="match status" value="1"/>
</dbReference>
<name>A0A1D1Y1L4_9ARAE</name>
<proteinExistence type="predicted"/>
<evidence type="ECO:0000256" key="4">
    <source>
        <dbReference type="PROSITE-ProRule" id="PRU00470"/>
    </source>
</evidence>
<dbReference type="Gene3D" id="4.10.1100.10">
    <property type="entry name" value="Transcription factor, SBP-box domain"/>
    <property type="match status" value="1"/>
</dbReference>
<reference evidence="7" key="1">
    <citation type="submission" date="2015-07" db="EMBL/GenBank/DDBJ databases">
        <title>Transcriptome Assembly of Anthurium amnicola.</title>
        <authorList>
            <person name="Suzuki J."/>
        </authorList>
    </citation>
    <scope>NUCLEOTIDE SEQUENCE</scope>
</reference>